<dbReference type="AlphaFoldDB" id="A0ABD0MGC5"/>
<accession>A0ABD0MGC5</accession>
<gene>
    <name evidence="1" type="ORF">M9458_056908</name>
</gene>
<evidence type="ECO:0000313" key="2">
    <source>
        <dbReference type="Proteomes" id="UP001529510"/>
    </source>
</evidence>
<evidence type="ECO:0000313" key="1">
    <source>
        <dbReference type="EMBL" id="KAL0147792.1"/>
    </source>
</evidence>
<dbReference type="EMBL" id="JAMKFB020000723">
    <property type="protein sequence ID" value="KAL0147792.1"/>
    <property type="molecule type" value="Genomic_DNA"/>
</dbReference>
<protein>
    <submittedName>
        <fullName evidence="1">Uncharacterized protein</fullName>
    </submittedName>
</protein>
<dbReference type="PANTHER" id="PTHR31025:SF19">
    <property type="entry name" value="SI:CH73-42K18.1-RELATED"/>
    <property type="match status" value="1"/>
</dbReference>
<organism evidence="1 2">
    <name type="scientific">Cirrhinus mrigala</name>
    <name type="common">Mrigala</name>
    <dbReference type="NCBI Taxonomy" id="683832"/>
    <lineage>
        <taxon>Eukaryota</taxon>
        <taxon>Metazoa</taxon>
        <taxon>Chordata</taxon>
        <taxon>Craniata</taxon>
        <taxon>Vertebrata</taxon>
        <taxon>Euteleostomi</taxon>
        <taxon>Actinopterygii</taxon>
        <taxon>Neopterygii</taxon>
        <taxon>Teleostei</taxon>
        <taxon>Ostariophysi</taxon>
        <taxon>Cypriniformes</taxon>
        <taxon>Cyprinidae</taxon>
        <taxon>Labeoninae</taxon>
        <taxon>Labeonini</taxon>
        <taxon>Cirrhinus</taxon>
    </lineage>
</organism>
<comment type="caution">
    <text evidence="1">The sequence shown here is derived from an EMBL/GenBank/DDBJ whole genome shotgun (WGS) entry which is preliminary data.</text>
</comment>
<name>A0ABD0MGC5_CIRMR</name>
<keyword evidence="2" id="KW-1185">Reference proteome</keyword>
<proteinExistence type="predicted"/>
<sequence>MSPEGYYSFRDGSHFKENVLLNVEECRIALGLYIEEVEVANPTGTSKKKHKLCAIYWVLANLDSKYRSALHSIQLALLCKVNALKEHGYDEVLRPLIQDIATLEENGVYVEQLAESVKGTILYVAADNLGAHSLAGFQESFAADYFCRFCMCKQDDMQDKEVRSGVLQPRTRENHERHVQEVLCDHTAAKHHGVKRGCPLNEKLTHFHVVNGFPHDILHDFLEGIVPAELSLQFPYTFSDKADKPQTIPKTFFCRGTTGGNGHENWSLLRLLPLMIGYNIPEGDQSWERLMLLKDVLELVMSPHFTEELIHFLDCKISEHRELLQKTFPNYKLRPKHHFIEHYAEMIKIFGPLVDMWTMRFEGKHKFFKKVVHDTCNLKNVACTLAVRHQKMMAFHLDSPTFFKPPLQIEKVRSVMVTSFPENVQSSLHQQNGKQSTVLVAPSACVHGVKYCADMIFSVGSCSGLPEFRQITHIVVINTEVLSWYTEHLRAYELCFSGAGCLAVTQLSELNDAFPYQTKIQEKCNLQFDLSVMYEDSNFDNAFCNLEDIGDLPSTRATVKVIPLLVTASTTSMSDDSSVSEDTAILPTHSSSTRHDPWPEIFDIPRFPVDVEFRLRQANLAYLQDKTYLNVPRDMKHTILEKLAEEMYKFDGYPNEERINSVALAHPCLQERGSPDGLKFKMGNYRTKLRKADFVKVGVNGGKTGGPGMAKLLVEEMKKLNPSASLIASKMDQTFSVRRREIVDAETPVKALQERDK</sequence>
<reference evidence="1 2" key="1">
    <citation type="submission" date="2024-05" db="EMBL/GenBank/DDBJ databases">
        <title>Genome sequencing and assembly of Indian major carp, Cirrhinus mrigala (Hamilton, 1822).</title>
        <authorList>
            <person name="Mohindra V."/>
            <person name="Chowdhury L.M."/>
            <person name="Lal K."/>
            <person name="Jena J.K."/>
        </authorList>
    </citation>
    <scope>NUCLEOTIDE SEQUENCE [LARGE SCALE GENOMIC DNA]</scope>
    <source>
        <strain evidence="1">CM1030</strain>
        <tissue evidence="1">Blood</tissue>
    </source>
</reference>
<dbReference type="Proteomes" id="UP001529510">
    <property type="component" value="Unassembled WGS sequence"/>
</dbReference>
<dbReference type="PANTHER" id="PTHR31025">
    <property type="entry name" value="SI:CH211-196P9.1-RELATED"/>
    <property type="match status" value="1"/>
</dbReference>